<evidence type="ECO:0000256" key="3">
    <source>
        <dbReference type="ARBA" id="ARBA00020392"/>
    </source>
</evidence>
<dbReference type="Proteomes" id="UP001444625">
    <property type="component" value="Unassembled WGS sequence"/>
</dbReference>
<dbReference type="EMBL" id="JBDIML010000001">
    <property type="protein sequence ID" value="MEN2766448.1"/>
    <property type="molecule type" value="Genomic_DNA"/>
</dbReference>
<proteinExistence type="inferred from homology"/>
<keyword evidence="4" id="KW-0813">Transport</keyword>
<keyword evidence="11" id="KW-0969">Cilium</keyword>
<reference evidence="11 12" key="1">
    <citation type="submission" date="2024-05" db="EMBL/GenBank/DDBJ databases">
        <authorList>
            <person name="Haq I."/>
            <person name="Ullah Z."/>
            <person name="Ahmad R."/>
            <person name="Li M."/>
            <person name="Tong Y."/>
        </authorList>
    </citation>
    <scope>NUCLEOTIDE SEQUENCE [LARGE SCALE GENOMIC DNA]</scope>
    <source>
        <strain evidence="11 12">16A2E</strain>
    </source>
</reference>
<dbReference type="NCBIfam" id="TIGR02473">
    <property type="entry name" value="flagell_FliJ"/>
    <property type="match status" value="1"/>
</dbReference>
<sequence>MAGTIALSKILDIREQEKKDAQLAYHQSVDSFEQVATKLFNILKRKEMAEEAYDEALKESMHLDYIQDQLMYIETLNKKILELQGQVQQARTTMESKQVKLSNAHVETKKFEKIIEFRINEESDARKRAEDSLMDEISIQQYLSHKK</sequence>
<organism evidence="11 12">
    <name type="scientific">Ornithinibacillus xuwenensis</name>
    <dbReference type="NCBI Taxonomy" id="3144668"/>
    <lineage>
        <taxon>Bacteria</taxon>
        <taxon>Bacillati</taxon>
        <taxon>Bacillota</taxon>
        <taxon>Bacilli</taxon>
        <taxon>Bacillales</taxon>
        <taxon>Bacillaceae</taxon>
        <taxon>Ornithinibacillus</taxon>
    </lineage>
</organism>
<evidence type="ECO:0000256" key="7">
    <source>
        <dbReference type="ARBA" id="ARBA00022795"/>
    </source>
</evidence>
<keyword evidence="10" id="KW-1006">Bacterial flagellum protein export</keyword>
<name>A0ABU9XDU8_9BACI</name>
<evidence type="ECO:0000256" key="9">
    <source>
        <dbReference type="ARBA" id="ARBA00023136"/>
    </source>
</evidence>
<keyword evidence="7" id="KW-1005">Bacterial flagellum biogenesis</keyword>
<evidence type="ECO:0000256" key="5">
    <source>
        <dbReference type="ARBA" id="ARBA00022475"/>
    </source>
</evidence>
<evidence type="ECO:0000313" key="12">
    <source>
        <dbReference type="Proteomes" id="UP001444625"/>
    </source>
</evidence>
<keyword evidence="12" id="KW-1185">Reference proteome</keyword>
<comment type="caution">
    <text evidence="11">The sequence shown here is derived from an EMBL/GenBank/DDBJ whole genome shotgun (WGS) entry which is preliminary data.</text>
</comment>
<accession>A0ABU9XDU8</accession>
<keyword evidence="6" id="KW-0145">Chemotaxis</keyword>
<protein>
    <recommendedName>
        <fullName evidence="3">Flagellar FliJ protein</fullName>
    </recommendedName>
</protein>
<evidence type="ECO:0000256" key="2">
    <source>
        <dbReference type="ARBA" id="ARBA00010004"/>
    </source>
</evidence>
<keyword evidence="8" id="KW-0653">Protein transport</keyword>
<dbReference type="Pfam" id="PF02050">
    <property type="entry name" value="FliJ"/>
    <property type="match status" value="1"/>
</dbReference>
<comment type="similarity">
    <text evidence="2">Belongs to the FliJ family.</text>
</comment>
<evidence type="ECO:0000256" key="8">
    <source>
        <dbReference type="ARBA" id="ARBA00022927"/>
    </source>
</evidence>
<dbReference type="RefSeq" id="WP_345823896.1">
    <property type="nucleotide sequence ID" value="NZ_JBDIML010000001.1"/>
</dbReference>
<keyword evidence="11" id="KW-0966">Cell projection</keyword>
<keyword evidence="11" id="KW-0282">Flagellum</keyword>
<evidence type="ECO:0000256" key="4">
    <source>
        <dbReference type="ARBA" id="ARBA00022448"/>
    </source>
</evidence>
<comment type="subcellular location">
    <subcellularLocation>
        <location evidence="1">Cell membrane</location>
        <topology evidence="1">Peripheral membrane protein</topology>
        <orientation evidence="1">Cytoplasmic side</orientation>
    </subcellularLocation>
</comment>
<dbReference type="InterPro" id="IPR012823">
    <property type="entry name" value="Flagell_FliJ"/>
</dbReference>
<keyword evidence="9" id="KW-0472">Membrane</keyword>
<evidence type="ECO:0000256" key="6">
    <source>
        <dbReference type="ARBA" id="ARBA00022500"/>
    </source>
</evidence>
<evidence type="ECO:0000256" key="1">
    <source>
        <dbReference type="ARBA" id="ARBA00004413"/>
    </source>
</evidence>
<dbReference type="InterPro" id="IPR053716">
    <property type="entry name" value="Flag_assembly_chemotaxis_eff"/>
</dbReference>
<evidence type="ECO:0000313" key="11">
    <source>
        <dbReference type="EMBL" id="MEN2766448.1"/>
    </source>
</evidence>
<keyword evidence="5" id="KW-1003">Cell membrane</keyword>
<gene>
    <name evidence="11" type="primary">fliJ</name>
    <name evidence="11" type="ORF">ABC228_04550</name>
</gene>
<dbReference type="Gene3D" id="1.10.287.1700">
    <property type="match status" value="1"/>
</dbReference>
<evidence type="ECO:0000256" key="10">
    <source>
        <dbReference type="ARBA" id="ARBA00023225"/>
    </source>
</evidence>